<name>A0A2H3DVZ4_ARMGA</name>
<dbReference type="EMBL" id="KZ293658">
    <property type="protein sequence ID" value="PBK92453.1"/>
    <property type="molecule type" value="Genomic_DNA"/>
</dbReference>
<sequence>MAPARKKISHDNKENIAVASQQRRTRTAPVAMLEKAAISTITSLRRSKRSRRPLSRLDDNVIPAKVLPHCDAQNYLHEDSPHYSTPKSDLYSLPFQSAFDISTEILPDSENYPYSPLIDPFCDLHTLFRDSEVSFKQPPLSPFFFVPYFAEGEVRLIPLQSNTFPRPRPQTSTGIKTHLKPCSDSLFFLDAFPDELLPSNSEVDPFEDVAKMSPGFFCTSVGFARPDEDGYDWAL</sequence>
<dbReference type="OrthoDB" id="2926626at2759"/>
<organism evidence="2 3">
    <name type="scientific">Armillaria gallica</name>
    <name type="common">Bulbous honey fungus</name>
    <name type="synonym">Armillaria bulbosa</name>
    <dbReference type="NCBI Taxonomy" id="47427"/>
    <lineage>
        <taxon>Eukaryota</taxon>
        <taxon>Fungi</taxon>
        <taxon>Dikarya</taxon>
        <taxon>Basidiomycota</taxon>
        <taxon>Agaricomycotina</taxon>
        <taxon>Agaricomycetes</taxon>
        <taxon>Agaricomycetidae</taxon>
        <taxon>Agaricales</taxon>
        <taxon>Marasmiineae</taxon>
        <taxon>Physalacriaceae</taxon>
        <taxon>Armillaria</taxon>
    </lineage>
</organism>
<evidence type="ECO:0000313" key="2">
    <source>
        <dbReference type="EMBL" id="PBK92453.1"/>
    </source>
</evidence>
<feature type="region of interest" description="Disordered" evidence="1">
    <location>
        <begin position="1"/>
        <end position="25"/>
    </location>
</feature>
<keyword evidence="3" id="KW-1185">Reference proteome</keyword>
<evidence type="ECO:0000313" key="3">
    <source>
        <dbReference type="Proteomes" id="UP000217790"/>
    </source>
</evidence>
<gene>
    <name evidence="2" type="ORF">ARMGADRAFT_160827</name>
</gene>
<accession>A0A2H3DVZ4</accession>
<dbReference type="InParanoid" id="A0A2H3DVZ4"/>
<evidence type="ECO:0000256" key="1">
    <source>
        <dbReference type="SAM" id="MobiDB-lite"/>
    </source>
</evidence>
<dbReference type="Proteomes" id="UP000217790">
    <property type="component" value="Unassembled WGS sequence"/>
</dbReference>
<proteinExistence type="predicted"/>
<dbReference type="AlphaFoldDB" id="A0A2H3DVZ4"/>
<dbReference type="OMA" id="NSEVDPF"/>
<protein>
    <submittedName>
        <fullName evidence="2">Uncharacterized protein</fullName>
    </submittedName>
</protein>
<reference evidence="3" key="1">
    <citation type="journal article" date="2017" name="Nat. Ecol. Evol.">
        <title>Genome expansion and lineage-specific genetic innovations in the forest pathogenic fungi Armillaria.</title>
        <authorList>
            <person name="Sipos G."/>
            <person name="Prasanna A.N."/>
            <person name="Walter M.C."/>
            <person name="O'Connor E."/>
            <person name="Balint B."/>
            <person name="Krizsan K."/>
            <person name="Kiss B."/>
            <person name="Hess J."/>
            <person name="Varga T."/>
            <person name="Slot J."/>
            <person name="Riley R."/>
            <person name="Boka B."/>
            <person name="Rigling D."/>
            <person name="Barry K."/>
            <person name="Lee J."/>
            <person name="Mihaltcheva S."/>
            <person name="LaButti K."/>
            <person name="Lipzen A."/>
            <person name="Waldron R."/>
            <person name="Moloney N.M."/>
            <person name="Sperisen C."/>
            <person name="Kredics L."/>
            <person name="Vagvoelgyi C."/>
            <person name="Patrignani A."/>
            <person name="Fitzpatrick D."/>
            <person name="Nagy I."/>
            <person name="Doyle S."/>
            <person name="Anderson J.B."/>
            <person name="Grigoriev I.V."/>
            <person name="Gueldener U."/>
            <person name="Muensterkoetter M."/>
            <person name="Nagy L.G."/>
        </authorList>
    </citation>
    <scope>NUCLEOTIDE SEQUENCE [LARGE SCALE GENOMIC DNA]</scope>
    <source>
        <strain evidence="3">Ar21-2</strain>
    </source>
</reference>